<feature type="compositionally biased region" description="Basic and acidic residues" evidence="2">
    <location>
        <begin position="44"/>
        <end position="53"/>
    </location>
</feature>
<reference evidence="5 6" key="1">
    <citation type="submission" date="2024-10" db="EMBL/GenBank/DDBJ databases">
        <authorList>
            <person name="Kim D."/>
        </authorList>
    </citation>
    <scope>NUCLEOTIDE SEQUENCE [LARGE SCALE GENOMIC DNA]</scope>
    <source>
        <strain evidence="5">Taebaek</strain>
    </source>
</reference>
<feature type="domain" description="Tyrosine-protein phosphatase" evidence="3">
    <location>
        <begin position="155"/>
        <end position="320"/>
    </location>
</feature>
<evidence type="ECO:0000256" key="1">
    <source>
        <dbReference type="ARBA" id="ARBA00022801"/>
    </source>
</evidence>
<keyword evidence="6" id="KW-1185">Reference proteome</keyword>
<dbReference type="PROSITE" id="PS50056">
    <property type="entry name" value="TYR_PHOSPHATASE_2"/>
    <property type="match status" value="1"/>
</dbReference>
<dbReference type="PANTHER" id="PTHR23339">
    <property type="entry name" value="TYROSINE SPECIFIC PROTEIN PHOSPHATASE AND DUAL SPECIFICITY PROTEIN PHOSPHATASE"/>
    <property type="match status" value="1"/>
</dbReference>
<evidence type="ECO:0000313" key="6">
    <source>
        <dbReference type="Proteomes" id="UP001620645"/>
    </source>
</evidence>
<dbReference type="Pfam" id="PF22785">
    <property type="entry name" value="Tc-R-P"/>
    <property type="match status" value="1"/>
</dbReference>
<feature type="compositionally biased region" description="Basic and acidic residues" evidence="2">
    <location>
        <begin position="85"/>
        <end position="100"/>
    </location>
</feature>
<dbReference type="GO" id="GO:0016787">
    <property type="term" value="F:hydrolase activity"/>
    <property type="evidence" value="ECO:0007669"/>
    <property type="project" value="UniProtKB-KW"/>
</dbReference>
<dbReference type="FunFam" id="3.90.190.10:FF:000157">
    <property type="entry name" value="Protein-tyrosine phosphatase"/>
    <property type="match status" value="1"/>
</dbReference>
<dbReference type="InterPro" id="IPR003595">
    <property type="entry name" value="Tyr_Pase_cat"/>
</dbReference>
<evidence type="ECO:0000259" key="3">
    <source>
        <dbReference type="PROSITE" id="PS50054"/>
    </source>
</evidence>
<feature type="compositionally biased region" description="Polar residues" evidence="2">
    <location>
        <begin position="18"/>
        <end position="30"/>
    </location>
</feature>
<feature type="region of interest" description="Disordered" evidence="2">
    <location>
        <begin position="613"/>
        <end position="642"/>
    </location>
</feature>
<dbReference type="InterPro" id="IPR000387">
    <property type="entry name" value="Tyr_Pase_dom"/>
</dbReference>
<evidence type="ECO:0000259" key="4">
    <source>
        <dbReference type="PROSITE" id="PS50056"/>
    </source>
</evidence>
<feature type="region of interest" description="Disordered" evidence="2">
    <location>
        <begin position="499"/>
        <end position="520"/>
    </location>
</feature>
<dbReference type="EMBL" id="JBICCN010000409">
    <property type="protein sequence ID" value="KAL3070699.1"/>
    <property type="molecule type" value="Genomic_DNA"/>
</dbReference>
<dbReference type="SUPFAM" id="SSF52799">
    <property type="entry name" value="(Phosphotyrosine protein) phosphatases II"/>
    <property type="match status" value="1"/>
</dbReference>
<feature type="region of interest" description="Disordered" evidence="2">
    <location>
        <begin position="557"/>
        <end position="584"/>
    </location>
</feature>
<gene>
    <name evidence="5" type="ORF">niasHS_016973</name>
</gene>
<dbReference type="PROSITE" id="PS00383">
    <property type="entry name" value="TYR_PHOSPHATASE_1"/>
    <property type="match status" value="1"/>
</dbReference>
<name>A0ABD2HRF0_HETSC</name>
<protein>
    <recommendedName>
        <fullName evidence="7">TYR_PHOSPHATASE_2 domain-containing protein</fullName>
    </recommendedName>
</protein>
<dbReference type="InterPro" id="IPR050561">
    <property type="entry name" value="PTP"/>
</dbReference>
<evidence type="ECO:0000256" key="2">
    <source>
        <dbReference type="SAM" id="MobiDB-lite"/>
    </source>
</evidence>
<feature type="compositionally biased region" description="Acidic residues" evidence="2">
    <location>
        <begin position="31"/>
        <end position="43"/>
    </location>
</feature>
<dbReference type="AlphaFoldDB" id="A0ABD2HRF0"/>
<proteinExistence type="predicted"/>
<organism evidence="5 6">
    <name type="scientific">Heterodera schachtii</name>
    <name type="common">Sugarbeet cyst nematode worm</name>
    <name type="synonym">Tylenchus schachtii</name>
    <dbReference type="NCBI Taxonomy" id="97005"/>
    <lineage>
        <taxon>Eukaryota</taxon>
        <taxon>Metazoa</taxon>
        <taxon>Ecdysozoa</taxon>
        <taxon>Nematoda</taxon>
        <taxon>Chromadorea</taxon>
        <taxon>Rhabditida</taxon>
        <taxon>Tylenchina</taxon>
        <taxon>Tylenchomorpha</taxon>
        <taxon>Tylenchoidea</taxon>
        <taxon>Heteroderidae</taxon>
        <taxon>Heteroderinae</taxon>
        <taxon>Heterodera</taxon>
    </lineage>
</organism>
<dbReference type="Gene3D" id="3.90.190.10">
    <property type="entry name" value="Protein tyrosine phosphatase superfamily"/>
    <property type="match status" value="1"/>
</dbReference>
<sequence length="787" mass="89248">MFNPPGTVLTLEEPAQIEQENQPQPISQSAEEGEEEEEEVVVEEEGHQNSEEHQQEEDEQQNRVIVNRRPSVQIGIVPNQQTADGQREEKPTADKKEMQKKQKKLTVRPSYSTLRTNIIRLTPESMKCKLYCKGPKCIYCGPENWTENQQAIKGLYSHWINNEILAMARPTIRTFEEFDLIKQQHIRTVLNLQCVKEHDFCGPPLIGHTGFTYNPELLMREKLYYFNFAVPDFGTVSSKSILDICKVIWFSLKYGRIGIHCHAGLGRTGTMIACFLVWSKGISSPNAIEAVRSARPNSIQSIDQINVIEEFELYVQKHGTALPSIFFAHNGLTLRQLMVNQSQFLPSDEARRYAHIPKANLILNLNIILELSVLFMLCDRLLRKIFGKNGFKYMPPNGHHARSCTFGTIFVNWRNAFTPDGKQKVRQLVTAFARITAFPYEKDQAVISRFQQLSLVNAEAAIDSLEPLQLVTVFNAFMESIKRPYCSKRSLVDALSHFSPDNPTVLPASDDQEEEHSKRLSEEVELVKMLMNPVAATSSENSKTAALSKGYKTAKLEDDENKCNDKNGEQNNDYGSEAEKGGDTVEENQIETEQQIENDDDKQQQMEAVNGEHIATQSPPPPPGVHENTPAPPQIDSSDCAKNYGGILESEQFGEQNSGQMGKENVQSTSSPTTSSHPQRTNEVDSLTIIDDGQFIALQFDHHDSHTNKLANLNAGWQCIVFYVCNVMSFLTGENYDTMVDLLTFWFVGDNNRDVKQAVYCHMRDLFARNMRQQEQQAAEWRRRMGI</sequence>
<comment type="caution">
    <text evidence="5">The sequence shown here is derived from an EMBL/GenBank/DDBJ whole genome shotgun (WGS) entry which is preliminary data.</text>
</comment>
<dbReference type="InterPro" id="IPR020422">
    <property type="entry name" value="TYR_PHOSPHATASE_DUAL_dom"/>
</dbReference>
<keyword evidence="1" id="KW-0378">Hydrolase</keyword>
<accession>A0ABD2HRF0</accession>
<dbReference type="PROSITE" id="PS50054">
    <property type="entry name" value="TYR_PHOSPHATASE_DUAL"/>
    <property type="match status" value="1"/>
</dbReference>
<feature type="region of interest" description="Disordered" evidence="2">
    <location>
        <begin position="1"/>
        <end position="106"/>
    </location>
</feature>
<dbReference type="SMART" id="SM00404">
    <property type="entry name" value="PTPc_motif"/>
    <property type="match status" value="1"/>
</dbReference>
<feature type="region of interest" description="Disordered" evidence="2">
    <location>
        <begin position="655"/>
        <end position="681"/>
    </location>
</feature>
<feature type="domain" description="Tyrosine specific protein phosphatases" evidence="4">
    <location>
        <begin position="239"/>
        <end position="306"/>
    </location>
</feature>
<dbReference type="Proteomes" id="UP001620645">
    <property type="component" value="Unassembled WGS sequence"/>
</dbReference>
<dbReference type="InterPro" id="IPR016130">
    <property type="entry name" value="Tyr_Pase_AS"/>
</dbReference>
<dbReference type="InterPro" id="IPR029021">
    <property type="entry name" value="Prot-tyrosine_phosphatase-like"/>
</dbReference>
<evidence type="ECO:0008006" key="7">
    <source>
        <dbReference type="Google" id="ProtNLM"/>
    </source>
</evidence>
<evidence type="ECO:0000313" key="5">
    <source>
        <dbReference type="EMBL" id="KAL3070699.1"/>
    </source>
</evidence>